<accession>A0A8J7WIZ2</accession>
<comment type="subcellular location">
    <subcellularLocation>
        <location evidence="1">Membrane</location>
        <topology evidence="1">Multi-pass membrane protein</topology>
    </subcellularLocation>
</comment>
<keyword evidence="10" id="KW-1185">Reference proteome</keyword>
<feature type="domain" description="Cytochrome C biogenesis protein transmembrane" evidence="8">
    <location>
        <begin position="9"/>
        <end position="249"/>
    </location>
</feature>
<evidence type="ECO:0000256" key="1">
    <source>
        <dbReference type="ARBA" id="ARBA00004141"/>
    </source>
</evidence>
<dbReference type="InterPro" id="IPR003834">
    <property type="entry name" value="Cyt_c_assmbl_TM_dom"/>
</dbReference>
<dbReference type="InterPro" id="IPR051790">
    <property type="entry name" value="Cytochrome_c-biogenesis_DsbD"/>
</dbReference>
<proteinExistence type="inferred from homology"/>
<evidence type="ECO:0000313" key="9">
    <source>
        <dbReference type="EMBL" id="MBS2962178.1"/>
    </source>
</evidence>
<evidence type="ECO:0000256" key="7">
    <source>
        <dbReference type="SAM" id="SignalP"/>
    </source>
</evidence>
<protein>
    <submittedName>
        <fullName evidence="9">Sulfite exporter TauE/SafE family protein</fullName>
    </submittedName>
</protein>
<keyword evidence="4 6" id="KW-1133">Transmembrane helix</keyword>
<feature type="signal peptide" evidence="7">
    <location>
        <begin position="1"/>
        <end position="15"/>
    </location>
</feature>
<dbReference type="Pfam" id="PF02683">
    <property type="entry name" value="DsbD_TM"/>
    <property type="match status" value="1"/>
</dbReference>
<gene>
    <name evidence="9" type="ORF">KGA66_03920</name>
</gene>
<dbReference type="Proteomes" id="UP000677913">
    <property type="component" value="Unassembled WGS sequence"/>
</dbReference>
<name>A0A8J7WIZ2_9ACTN</name>
<organism evidence="9 10">
    <name type="scientific">Actinocrinis puniceicyclus</name>
    <dbReference type="NCBI Taxonomy" id="977794"/>
    <lineage>
        <taxon>Bacteria</taxon>
        <taxon>Bacillati</taxon>
        <taxon>Actinomycetota</taxon>
        <taxon>Actinomycetes</taxon>
        <taxon>Catenulisporales</taxon>
        <taxon>Actinospicaceae</taxon>
        <taxon>Actinocrinis</taxon>
    </lineage>
</organism>
<feature type="transmembrane region" description="Helical" evidence="6">
    <location>
        <begin position="235"/>
        <end position="252"/>
    </location>
</feature>
<evidence type="ECO:0000256" key="5">
    <source>
        <dbReference type="ARBA" id="ARBA00023136"/>
    </source>
</evidence>
<evidence type="ECO:0000313" key="10">
    <source>
        <dbReference type="Proteomes" id="UP000677913"/>
    </source>
</evidence>
<dbReference type="PANTHER" id="PTHR31272">
    <property type="entry name" value="CYTOCHROME C-TYPE BIOGENESIS PROTEIN HI_1454-RELATED"/>
    <property type="match status" value="1"/>
</dbReference>
<dbReference type="AlphaFoldDB" id="A0A8J7WIZ2"/>
<dbReference type="RefSeq" id="WP_211464656.1">
    <property type="nucleotide sequence ID" value="NZ_JAGSXH010000008.1"/>
</dbReference>
<keyword evidence="3 6" id="KW-0812">Transmembrane</keyword>
<dbReference type="EMBL" id="JAGSXH010000008">
    <property type="protein sequence ID" value="MBS2962178.1"/>
    <property type="molecule type" value="Genomic_DNA"/>
</dbReference>
<evidence type="ECO:0000256" key="3">
    <source>
        <dbReference type="ARBA" id="ARBA00022692"/>
    </source>
</evidence>
<keyword evidence="7" id="KW-0732">Signal</keyword>
<feature type="transmembrane region" description="Helical" evidence="6">
    <location>
        <begin position="194"/>
        <end position="215"/>
    </location>
</feature>
<feature type="transmembrane region" description="Helical" evidence="6">
    <location>
        <begin position="79"/>
        <end position="101"/>
    </location>
</feature>
<keyword evidence="5 6" id="KW-0472">Membrane</keyword>
<dbReference type="PANTHER" id="PTHR31272:SF4">
    <property type="entry name" value="CYTOCHROME C-TYPE BIOGENESIS PROTEIN HI_1454-RELATED"/>
    <property type="match status" value="1"/>
</dbReference>
<feature type="transmembrane region" description="Helical" evidence="6">
    <location>
        <begin position="113"/>
        <end position="133"/>
    </location>
</feature>
<reference evidence="9" key="1">
    <citation type="submission" date="2021-04" db="EMBL/GenBank/DDBJ databases">
        <title>Genome based classification of Actinospica acidithermotolerans sp. nov., an actinobacterium isolated from an Indonesian hot spring.</title>
        <authorList>
            <person name="Kusuma A.B."/>
            <person name="Putra K.E."/>
            <person name="Nafisah S."/>
            <person name="Loh J."/>
            <person name="Nouioui I."/>
            <person name="Goodfellow M."/>
        </authorList>
    </citation>
    <scope>NUCLEOTIDE SEQUENCE</scope>
    <source>
        <strain evidence="9">DSM 45618</strain>
    </source>
</reference>
<feature type="transmembrane region" description="Helical" evidence="6">
    <location>
        <begin position="153"/>
        <end position="173"/>
    </location>
</feature>
<evidence type="ECO:0000256" key="2">
    <source>
        <dbReference type="ARBA" id="ARBA00006143"/>
    </source>
</evidence>
<evidence type="ECO:0000256" key="6">
    <source>
        <dbReference type="SAM" id="Phobius"/>
    </source>
</evidence>
<feature type="chain" id="PRO_5039238619" evidence="7">
    <location>
        <begin position="16"/>
        <end position="270"/>
    </location>
</feature>
<comment type="caution">
    <text evidence="9">The sequence shown here is derived from an EMBL/GenBank/DDBJ whole genome shotgun (WGS) entry which is preliminary data.</text>
</comment>
<sequence length="270" mass="28236">MYGGSLLLAAPVALAAGAVSFASPCVLPLVPGYLSYVTGMSAVDAQDVQARRAAQALAQEGVAARAAAAERRRLRGRTILGAALFVLGFTVVFVSAGAAFGYAGSDLIVHQRVLEQVFGSLVILLGLFFAGAVPQRWSGWLQRDVRLHYRPAVGLAGAPLLGVVFGIGWTPCLGPTLAAVQTLAWTQASAGRGAFLSAVYCIGLGLPFILTAVAFRRAMTAFGWIKRHYAAVTRVGGAMLVIVGAAMVSGVWDHLLHVMQGWFPGFSLPL</sequence>
<evidence type="ECO:0000259" key="8">
    <source>
        <dbReference type="Pfam" id="PF02683"/>
    </source>
</evidence>
<comment type="similarity">
    <text evidence="2">Belongs to the DsbD family.</text>
</comment>
<evidence type="ECO:0000256" key="4">
    <source>
        <dbReference type="ARBA" id="ARBA00022989"/>
    </source>
</evidence>